<dbReference type="OrthoDB" id="4261517at2759"/>
<organism evidence="2 3">
    <name type="scientific">Penicillium angulare</name>
    <dbReference type="NCBI Taxonomy" id="116970"/>
    <lineage>
        <taxon>Eukaryota</taxon>
        <taxon>Fungi</taxon>
        <taxon>Dikarya</taxon>
        <taxon>Ascomycota</taxon>
        <taxon>Pezizomycotina</taxon>
        <taxon>Eurotiomycetes</taxon>
        <taxon>Eurotiomycetidae</taxon>
        <taxon>Eurotiales</taxon>
        <taxon>Aspergillaceae</taxon>
        <taxon>Penicillium</taxon>
    </lineage>
</organism>
<reference evidence="2" key="2">
    <citation type="journal article" date="2023" name="IMA Fungus">
        <title>Comparative genomic study of the Penicillium genus elucidates a diverse pangenome and 15 lateral gene transfer events.</title>
        <authorList>
            <person name="Petersen C."/>
            <person name="Sorensen T."/>
            <person name="Nielsen M.R."/>
            <person name="Sondergaard T.E."/>
            <person name="Sorensen J.L."/>
            <person name="Fitzpatrick D.A."/>
            <person name="Frisvad J.C."/>
            <person name="Nielsen K.L."/>
        </authorList>
    </citation>
    <scope>NUCLEOTIDE SEQUENCE</scope>
    <source>
        <strain evidence="2">IBT 30069</strain>
    </source>
</reference>
<evidence type="ECO:0000256" key="1">
    <source>
        <dbReference type="SAM" id="MobiDB-lite"/>
    </source>
</evidence>
<sequence length="402" mass="46795">MARRALPKKPDPASKPLSSNNDKPYNCKDDEVLIAAYMGMKDTRELRHLILAWPFLKALPNLTSLWKGLHRKKLLNVVKRNGRAIQCTKDPGFAYAVDEYHDYKSSTMKRYSHAVWHLFQLQKDIEEYKGLSKEENAQRADEFLKNCLGIPKRKKLQHAPMSSLRHPKPNFGPYHGEIELECFNRYCEILKHLEGMLTDYARQWDKRYKTLSLINMKQAVNEDDCPPWMIESQNDEGEDGDYDDVISFPETDDAYKFINLPFEIQESTFEGAGEINAILKGAICSRREVPQDGIIRVDPQACPSGGVFRDVIRRQFGMPRLGIDFFEIVLFFSRQDDGGRRFPKHISVLYQEWDDVKSAFRDSSNIDFNLTIMFKVRDKLTPTFEIADRLPPWINKWVFLKT</sequence>
<feature type="region of interest" description="Disordered" evidence="1">
    <location>
        <begin position="1"/>
        <end position="24"/>
    </location>
</feature>
<dbReference type="Proteomes" id="UP001149165">
    <property type="component" value="Unassembled WGS sequence"/>
</dbReference>
<protein>
    <submittedName>
        <fullName evidence="2">SNF2-like protein</fullName>
    </submittedName>
</protein>
<evidence type="ECO:0000313" key="3">
    <source>
        <dbReference type="Proteomes" id="UP001149165"/>
    </source>
</evidence>
<dbReference type="EMBL" id="JAPQKH010000003">
    <property type="protein sequence ID" value="KAJ5106189.1"/>
    <property type="molecule type" value="Genomic_DNA"/>
</dbReference>
<name>A0A9W9FTR9_9EURO</name>
<gene>
    <name evidence="2" type="ORF">N7456_002864</name>
</gene>
<accession>A0A9W9FTR9</accession>
<evidence type="ECO:0000313" key="2">
    <source>
        <dbReference type="EMBL" id="KAJ5106189.1"/>
    </source>
</evidence>
<reference evidence="2" key="1">
    <citation type="submission" date="2022-11" db="EMBL/GenBank/DDBJ databases">
        <authorList>
            <person name="Petersen C."/>
        </authorList>
    </citation>
    <scope>NUCLEOTIDE SEQUENCE</scope>
    <source>
        <strain evidence="2">IBT 30069</strain>
    </source>
</reference>
<proteinExistence type="predicted"/>
<keyword evidence="3" id="KW-1185">Reference proteome</keyword>
<comment type="caution">
    <text evidence="2">The sequence shown here is derived from an EMBL/GenBank/DDBJ whole genome shotgun (WGS) entry which is preliminary data.</text>
</comment>
<dbReference type="AlphaFoldDB" id="A0A9W9FTR9"/>